<evidence type="ECO:0000313" key="1">
    <source>
        <dbReference type="EMBL" id="ARN19336.1"/>
    </source>
</evidence>
<keyword evidence="2" id="KW-1185">Reference proteome</keyword>
<protein>
    <submittedName>
        <fullName evidence="1">Uncharacterized protein</fullName>
    </submittedName>
</protein>
<dbReference type="Proteomes" id="UP000193427">
    <property type="component" value="Chromosome"/>
</dbReference>
<name>A0A1W6L557_9BURK</name>
<evidence type="ECO:0000313" key="2">
    <source>
        <dbReference type="Proteomes" id="UP000193427"/>
    </source>
</evidence>
<dbReference type="STRING" id="946333.A4W93_05105"/>
<sequence>MATDRALEVLKARAGLELGDAARAFADAARLHADRGESARRIEQACSASRAELQRLAGGGPINLATYDLVRRIGQADRQRLRDARAELSDAEASLERARLDVARLRLQERGLGQAIDRLRRAARDEDEARAQATLDDLWLQQTWRLG</sequence>
<dbReference type="InterPro" id="IPR053716">
    <property type="entry name" value="Flag_assembly_chemotaxis_eff"/>
</dbReference>
<dbReference type="KEGG" id="rgu:A4W93_05105"/>
<dbReference type="RefSeq" id="WP_085749594.1">
    <property type="nucleotide sequence ID" value="NZ_BSPR01000002.1"/>
</dbReference>
<accession>A0A1W6L557</accession>
<dbReference type="AlphaFoldDB" id="A0A1W6L557"/>
<dbReference type="EMBL" id="CP015118">
    <property type="protein sequence ID" value="ARN19336.1"/>
    <property type="molecule type" value="Genomic_DNA"/>
</dbReference>
<reference evidence="1 2" key="1">
    <citation type="submission" date="2016-04" db="EMBL/GenBank/DDBJ databases">
        <title>Complete genome sequence of natural rubber-degrading, novel Gram-negative bacterium, Rhizobacter gummiphilus strain NS21.</title>
        <authorList>
            <person name="Tabata M."/>
            <person name="Kasai D."/>
            <person name="Fukuda M."/>
        </authorList>
    </citation>
    <scope>NUCLEOTIDE SEQUENCE [LARGE SCALE GENOMIC DNA]</scope>
    <source>
        <strain evidence="1 2">NS21</strain>
    </source>
</reference>
<gene>
    <name evidence="1" type="ORF">A4W93_05105</name>
</gene>
<proteinExistence type="predicted"/>
<dbReference type="Gene3D" id="1.10.287.1700">
    <property type="match status" value="1"/>
</dbReference>
<organism evidence="1 2">
    <name type="scientific">Piscinibacter gummiphilus</name>
    <dbReference type="NCBI Taxonomy" id="946333"/>
    <lineage>
        <taxon>Bacteria</taxon>
        <taxon>Pseudomonadati</taxon>
        <taxon>Pseudomonadota</taxon>
        <taxon>Betaproteobacteria</taxon>
        <taxon>Burkholderiales</taxon>
        <taxon>Sphaerotilaceae</taxon>
        <taxon>Piscinibacter</taxon>
    </lineage>
</organism>